<reference evidence="1" key="1">
    <citation type="submission" date="2021-02" db="EMBL/GenBank/DDBJ databases">
        <authorList>
            <consortium name="DOE Joint Genome Institute"/>
            <person name="Ahrendt S."/>
            <person name="Looney B.P."/>
            <person name="Miyauchi S."/>
            <person name="Morin E."/>
            <person name="Drula E."/>
            <person name="Courty P.E."/>
            <person name="Chicoki N."/>
            <person name="Fauchery L."/>
            <person name="Kohler A."/>
            <person name="Kuo A."/>
            <person name="Labutti K."/>
            <person name="Pangilinan J."/>
            <person name="Lipzen A."/>
            <person name="Riley R."/>
            <person name="Andreopoulos W."/>
            <person name="He G."/>
            <person name="Johnson J."/>
            <person name="Barry K.W."/>
            <person name="Grigoriev I.V."/>
            <person name="Nagy L."/>
            <person name="Hibbett D."/>
            <person name="Henrissat B."/>
            <person name="Matheny P.B."/>
            <person name="Labbe J."/>
            <person name="Martin F."/>
        </authorList>
    </citation>
    <scope>NUCLEOTIDE SEQUENCE</scope>
    <source>
        <strain evidence="1">FP105234-sp</strain>
    </source>
</reference>
<organism evidence="1 2">
    <name type="scientific">Auriscalpium vulgare</name>
    <dbReference type="NCBI Taxonomy" id="40419"/>
    <lineage>
        <taxon>Eukaryota</taxon>
        <taxon>Fungi</taxon>
        <taxon>Dikarya</taxon>
        <taxon>Basidiomycota</taxon>
        <taxon>Agaricomycotina</taxon>
        <taxon>Agaricomycetes</taxon>
        <taxon>Russulales</taxon>
        <taxon>Auriscalpiaceae</taxon>
        <taxon>Auriscalpium</taxon>
    </lineage>
</organism>
<evidence type="ECO:0000313" key="1">
    <source>
        <dbReference type="EMBL" id="KAI0038457.1"/>
    </source>
</evidence>
<name>A0ACB8R3L0_9AGAM</name>
<accession>A0ACB8R3L0</accession>
<protein>
    <submittedName>
        <fullName evidence="1">Uncharacterized protein</fullName>
    </submittedName>
</protein>
<dbReference type="EMBL" id="MU276497">
    <property type="protein sequence ID" value="KAI0038457.1"/>
    <property type="molecule type" value="Genomic_DNA"/>
</dbReference>
<gene>
    <name evidence="1" type="ORF">FA95DRAFT_1220601</name>
</gene>
<reference evidence="1" key="2">
    <citation type="journal article" date="2022" name="New Phytol.">
        <title>Evolutionary transition to the ectomycorrhizal habit in the genomes of a hyperdiverse lineage of mushroom-forming fungi.</title>
        <authorList>
            <person name="Looney B."/>
            <person name="Miyauchi S."/>
            <person name="Morin E."/>
            <person name="Drula E."/>
            <person name="Courty P.E."/>
            <person name="Kohler A."/>
            <person name="Kuo A."/>
            <person name="LaButti K."/>
            <person name="Pangilinan J."/>
            <person name="Lipzen A."/>
            <person name="Riley R."/>
            <person name="Andreopoulos W."/>
            <person name="He G."/>
            <person name="Johnson J."/>
            <person name="Nolan M."/>
            <person name="Tritt A."/>
            <person name="Barry K.W."/>
            <person name="Grigoriev I.V."/>
            <person name="Nagy L.G."/>
            <person name="Hibbett D."/>
            <person name="Henrissat B."/>
            <person name="Matheny P.B."/>
            <person name="Labbe J."/>
            <person name="Martin F.M."/>
        </authorList>
    </citation>
    <scope>NUCLEOTIDE SEQUENCE</scope>
    <source>
        <strain evidence="1">FP105234-sp</strain>
    </source>
</reference>
<dbReference type="Proteomes" id="UP000814033">
    <property type="component" value="Unassembled WGS sequence"/>
</dbReference>
<comment type="caution">
    <text evidence="1">The sequence shown here is derived from an EMBL/GenBank/DDBJ whole genome shotgun (WGS) entry which is preliminary data.</text>
</comment>
<evidence type="ECO:0000313" key="2">
    <source>
        <dbReference type="Proteomes" id="UP000814033"/>
    </source>
</evidence>
<sequence length="136" mass="15095">MDPSYDNRYLCPLCRFRKNKRYEHAELRVKAINNRDDKNLGTFSKDLIYMKPTSPTPSLMSHNSPGSYAGMRGKRRTLSHMSGAGARAREHAAPRDADATAVAMSISPDTCNSPPPPYVGLDRDACDHDGTAERPE</sequence>
<proteinExistence type="predicted"/>
<keyword evidence="2" id="KW-1185">Reference proteome</keyword>